<keyword evidence="5 8" id="KW-0175">Coiled coil</keyword>
<feature type="coiled-coil region" evidence="8">
    <location>
        <begin position="148"/>
        <end position="222"/>
    </location>
</feature>
<reference evidence="11 12" key="1">
    <citation type="submission" date="2024-06" db="EMBL/GenBank/DDBJ databases">
        <authorList>
            <person name="Kraege A."/>
            <person name="Thomma B."/>
        </authorList>
    </citation>
    <scope>NUCLEOTIDE SEQUENCE [LARGE SCALE GENOMIC DNA]</scope>
</reference>
<keyword evidence="4 10" id="KW-1133">Transmembrane helix</keyword>
<keyword evidence="3 10" id="KW-0812">Transmembrane</keyword>
<evidence type="ECO:0000256" key="9">
    <source>
        <dbReference type="SAM" id="MobiDB-lite"/>
    </source>
</evidence>
<dbReference type="Gene3D" id="1.20.5.340">
    <property type="match status" value="1"/>
</dbReference>
<evidence type="ECO:0000256" key="2">
    <source>
        <dbReference type="ARBA" id="ARBA00004370"/>
    </source>
</evidence>
<keyword evidence="6" id="KW-0496">Mitochondrion</keyword>
<evidence type="ECO:0000256" key="7">
    <source>
        <dbReference type="ARBA" id="ARBA00023136"/>
    </source>
</evidence>
<dbReference type="PANTHER" id="PTHR14360:SF1">
    <property type="entry name" value="PROTEIN FMP32, MITOCHONDRIAL"/>
    <property type="match status" value="1"/>
</dbReference>
<evidence type="ECO:0000256" key="3">
    <source>
        <dbReference type="ARBA" id="ARBA00022692"/>
    </source>
</evidence>
<accession>A0ABP1G7D5</accession>
<keyword evidence="7 10" id="KW-0472">Membrane</keyword>
<dbReference type="EMBL" id="CAXHTA020000017">
    <property type="protein sequence ID" value="CAL5228012.1"/>
    <property type="molecule type" value="Genomic_DNA"/>
</dbReference>
<sequence>MLSQNSHQSRHVTDHDQPVGRLGPVSGQAALLDAASSCSSIVQCASQQVVRREASSLTTTSNTESVTAVTKSLLLDTLNLMRRFEKVGLTRAQAEQVTELLTETICMNKVKITEQFVSKAALEKAILEQESRIAGFKGEVAKSQELHLASLSRDTERLTNSLEKMRAEIKYEVDKLSSSQRLDLNLEKGRMRDELQALRDKSNEMEIKMDRETNALKAAVEQSKNEVLRYSLSLILALVAAGLTAARVLPDFSKK</sequence>
<dbReference type="Proteomes" id="UP001497392">
    <property type="component" value="Unassembled WGS sequence"/>
</dbReference>
<name>A0ABP1G7D5_9CHLO</name>
<evidence type="ECO:0000313" key="11">
    <source>
        <dbReference type="EMBL" id="CAL5228012.1"/>
    </source>
</evidence>
<evidence type="ECO:0000256" key="8">
    <source>
        <dbReference type="SAM" id="Coils"/>
    </source>
</evidence>
<comment type="subcellular location">
    <subcellularLocation>
        <location evidence="2">Membrane</location>
    </subcellularLocation>
    <subcellularLocation>
        <location evidence="1">Mitochondrion</location>
    </subcellularLocation>
</comment>
<organism evidence="11 12">
    <name type="scientific">Coccomyxa viridis</name>
    <dbReference type="NCBI Taxonomy" id="1274662"/>
    <lineage>
        <taxon>Eukaryota</taxon>
        <taxon>Viridiplantae</taxon>
        <taxon>Chlorophyta</taxon>
        <taxon>core chlorophytes</taxon>
        <taxon>Trebouxiophyceae</taxon>
        <taxon>Trebouxiophyceae incertae sedis</taxon>
        <taxon>Coccomyxaceae</taxon>
        <taxon>Coccomyxa</taxon>
    </lineage>
</organism>
<dbReference type="Pfam" id="PF07798">
    <property type="entry name" value="CCDC90-like"/>
    <property type="match status" value="1"/>
</dbReference>
<evidence type="ECO:0000256" key="4">
    <source>
        <dbReference type="ARBA" id="ARBA00022989"/>
    </source>
</evidence>
<keyword evidence="12" id="KW-1185">Reference proteome</keyword>
<comment type="caution">
    <text evidence="11">The sequence shown here is derived from an EMBL/GenBank/DDBJ whole genome shotgun (WGS) entry which is preliminary data.</text>
</comment>
<evidence type="ECO:0000256" key="1">
    <source>
        <dbReference type="ARBA" id="ARBA00004173"/>
    </source>
</evidence>
<proteinExistence type="predicted"/>
<protein>
    <submittedName>
        <fullName evidence="11">G11071 protein</fullName>
    </submittedName>
</protein>
<feature type="transmembrane region" description="Helical" evidence="10">
    <location>
        <begin position="230"/>
        <end position="249"/>
    </location>
</feature>
<evidence type="ECO:0000256" key="10">
    <source>
        <dbReference type="SAM" id="Phobius"/>
    </source>
</evidence>
<evidence type="ECO:0000313" key="12">
    <source>
        <dbReference type="Proteomes" id="UP001497392"/>
    </source>
</evidence>
<feature type="region of interest" description="Disordered" evidence="9">
    <location>
        <begin position="1"/>
        <end position="20"/>
    </location>
</feature>
<evidence type="ECO:0000256" key="5">
    <source>
        <dbReference type="ARBA" id="ARBA00023054"/>
    </source>
</evidence>
<gene>
    <name evidence="11" type="primary">g11071</name>
    <name evidence="11" type="ORF">VP750_LOCUS9918</name>
</gene>
<evidence type="ECO:0000256" key="6">
    <source>
        <dbReference type="ARBA" id="ARBA00023128"/>
    </source>
</evidence>
<dbReference type="PANTHER" id="PTHR14360">
    <property type="entry name" value="PROTEIN FMP32, MITOCHONDRIAL"/>
    <property type="match status" value="1"/>
</dbReference>
<dbReference type="InterPro" id="IPR024461">
    <property type="entry name" value="CCDC90-like"/>
</dbReference>